<evidence type="ECO:0000313" key="2">
    <source>
        <dbReference type="EMBL" id="PZQ10736.1"/>
    </source>
</evidence>
<proteinExistence type="predicted"/>
<sequence>MSKEQRSTYGTTVAKPDAKAGLAVGGGEKPAAEEHSEDQGAGAKPGSRSDSEHERRPEGPHDPDKADETGKPR</sequence>
<dbReference type="EMBL" id="QFPN01000014">
    <property type="protein sequence ID" value="PZQ10736.1"/>
    <property type="molecule type" value="Genomic_DNA"/>
</dbReference>
<dbReference type="AlphaFoldDB" id="A0A2W5K0W7"/>
<name>A0A2W5K0W7_ANCNO</name>
<gene>
    <name evidence="2" type="ORF">DI565_19345</name>
</gene>
<reference evidence="2 3" key="1">
    <citation type="submission" date="2017-08" db="EMBL/GenBank/DDBJ databases">
        <title>Infants hospitalized years apart are colonized by the same room-sourced microbial strains.</title>
        <authorList>
            <person name="Brooks B."/>
            <person name="Olm M.R."/>
            <person name="Firek B.A."/>
            <person name="Baker R."/>
            <person name="Thomas B.C."/>
            <person name="Morowitz M.J."/>
            <person name="Banfield J.F."/>
        </authorList>
    </citation>
    <scope>NUCLEOTIDE SEQUENCE [LARGE SCALE GENOMIC DNA]</scope>
    <source>
        <strain evidence="2">S2_005_003_R2_43</strain>
    </source>
</reference>
<organism evidence="2 3">
    <name type="scientific">Ancylobacter novellus</name>
    <name type="common">Thiobacillus novellus</name>
    <dbReference type="NCBI Taxonomy" id="921"/>
    <lineage>
        <taxon>Bacteria</taxon>
        <taxon>Pseudomonadati</taxon>
        <taxon>Pseudomonadota</taxon>
        <taxon>Alphaproteobacteria</taxon>
        <taxon>Hyphomicrobiales</taxon>
        <taxon>Xanthobacteraceae</taxon>
        <taxon>Ancylobacter</taxon>
    </lineage>
</organism>
<feature type="compositionally biased region" description="Basic and acidic residues" evidence="1">
    <location>
        <begin position="47"/>
        <end position="73"/>
    </location>
</feature>
<comment type="caution">
    <text evidence="2">The sequence shown here is derived from an EMBL/GenBank/DDBJ whole genome shotgun (WGS) entry which is preliminary data.</text>
</comment>
<accession>A0A2W5K0W7</accession>
<feature type="region of interest" description="Disordered" evidence="1">
    <location>
        <begin position="1"/>
        <end position="73"/>
    </location>
</feature>
<evidence type="ECO:0000313" key="3">
    <source>
        <dbReference type="Proteomes" id="UP000249577"/>
    </source>
</evidence>
<evidence type="ECO:0000256" key="1">
    <source>
        <dbReference type="SAM" id="MobiDB-lite"/>
    </source>
</evidence>
<dbReference type="Proteomes" id="UP000249577">
    <property type="component" value="Unassembled WGS sequence"/>
</dbReference>
<protein>
    <submittedName>
        <fullName evidence="2">Uncharacterized protein</fullName>
    </submittedName>
</protein>